<gene>
    <name evidence="3" type="ORF">EC9_44730</name>
</gene>
<feature type="domain" description="Thioredoxin" evidence="2">
    <location>
        <begin position="4"/>
        <end position="142"/>
    </location>
</feature>
<dbReference type="PROSITE" id="PS51352">
    <property type="entry name" value="THIOREDOXIN_2"/>
    <property type="match status" value="1"/>
</dbReference>
<dbReference type="InterPro" id="IPR013766">
    <property type="entry name" value="Thioredoxin_domain"/>
</dbReference>
<organism evidence="3 4">
    <name type="scientific">Rosistilla ulvae</name>
    <dbReference type="NCBI Taxonomy" id="1930277"/>
    <lineage>
        <taxon>Bacteria</taxon>
        <taxon>Pseudomonadati</taxon>
        <taxon>Planctomycetota</taxon>
        <taxon>Planctomycetia</taxon>
        <taxon>Pirellulales</taxon>
        <taxon>Pirellulaceae</taxon>
        <taxon>Rosistilla</taxon>
    </lineage>
</organism>
<dbReference type="PANTHER" id="PTHR15337">
    <property type="entry name" value="ANTERIOR GRADIENT PROTEIN-RELATED"/>
    <property type="match status" value="1"/>
</dbReference>
<accession>A0A517M5X9</accession>
<evidence type="ECO:0000256" key="1">
    <source>
        <dbReference type="ARBA" id="ARBA00022729"/>
    </source>
</evidence>
<dbReference type="AlphaFoldDB" id="A0A517M5X9"/>
<dbReference type="Proteomes" id="UP000319557">
    <property type="component" value="Chromosome"/>
</dbReference>
<dbReference type="KEGG" id="ruv:EC9_44730"/>
<reference evidence="3 4" key="1">
    <citation type="submission" date="2019-02" db="EMBL/GenBank/DDBJ databases">
        <title>Deep-cultivation of Planctomycetes and their phenomic and genomic characterization uncovers novel biology.</title>
        <authorList>
            <person name="Wiegand S."/>
            <person name="Jogler M."/>
            <person name="Boedeker C."/>
            <person name="Pinto D."/>
            <person name="Vollmers J."/>
            <person name="Rivas-Marin E."/>
            <person name="Kohn T."/>
            <person name="Peeters S.H."/>
            <person name="Heuer A."/>
            <person name="Rast P."/>
            <person name="Oberbeckmann S."/>
            <person name="Bunk B."/>
            <person name="Jeske O."/>
            <person name="Meyerdierks A."/>
            <person name="Storesund J.E."/>
            <person name="Kallscheuer N."/>
            <person name="Luecker S."/>
            <person name="Lage O.M."/>
            <person name="Pohl T."/>
            <person name="Merkel B.J."/>
            <person name="Hornburger P."/>
            <person name="Mueller R.-W."/>
            <person name="Bruemmer F."/>
            <person name="Labrenz M."/>
            <person name="Spormann A.M."/>
            <person name="Op den Camp H."/>
            <person name="Overmann J."/>
            <person name="Amann R."/>
            <person name="Jetten M.S.M."/>
            <person name="Mascher T."/>
            <person name="Medema M.H."/>
            <person name="Devos D.P."/>
            <person name="Kaster A.-K."/>
            <person name="Ovreas L."/>
            <person name="Rohde M."/>
            <person name="Galperin M.Y."/>
            <person name="Jogler C."/>
        </authorList>
    </citation>
    <scope>NUCLEOTIDE SEQUENCE [LARGE SCALE GENOMIC DNA]</scope>
    <source>
        <strain evidence="3 4">EC9</strain>
    </source>
</reference>
<dbReference type="Pfam" id="PF13098">
    <property type="entry name" value="Thioredoxin_2"/>
    <property type="match status" value="1"/>
</dbReference>
<dbReference type="PANTHER" id="PTHR15337:SF11">
    <property type="entry name" value="THIOREDOXIN DOMAIN-CONTAINING PROTEIN"/>
    <property type="match status" value="1"/>
</dbReference>
<evidence type="ECO:0000313" key="4">
    <source>
        <dbReference type="Proteomes" id="UP000319557"/>
    </source>
</evidence>
<name>A0A517M5X9_9BACT</name>
<proteinExistence type="predicted"/>
<sequence length="163" mass="17944">MRKPQMGRWLPGVVICLGVMLWQSQAMAEIRWIQSVGQAQQKWNNAGKPLLVYVTSEACIFCQKLDHATWMDPAVGNLVNQQFVKLKVDGQRNQAIAQQLSVKAFPAVIVLSADGRVLGRRDGFVGPTAMSAFLQTVTQSKARSEDYLPLATARSHGGDDFAN</sequence>
<dbReference type="SUPFAM" id="SSF52833">
    <property type="entry name" value="Thioredoxin-like"/>
    <property type="match status" value="1"/>
</dbReference>
<dbReference type="CDD" id="cd02947">
    <property type="entry name" value="TRX_family"/>
    <property type="match status" value="1"/>
</dbReference>
<evidence type="ECO:0000313" key="3">
    <source>
        <dbReference type="EMBL" id="QDS90266.1"/>
    </source>
</evidence>
<dbReference type="EMBL" id="CP036261">
    <property type="protein sequence ID" value="QDS90266.1"/>
    <property type="molecule type" value="Genomic_DNA"/>
</dbReference>
<keyword evidence="4" id="KW-1185">Reference proteome</keyword>
<keyword evidence="1" id="KW-0732">Signal</keyword>
<protein>
    <submittedName>
        <fullName evidence="3">Thiol:disulfide interchange protein</fullName>
    </submittedName>
</protein>
<dbReference type="RefSeq" id="WP_218934331.1">
    <property type="nucleotide sequence ID" value="NZ_CP036261.1"/>
</dbReference>
<dbReference type="InterPro" id="IPR036249">
    <property type="entry name" value="Thioredoxin-like_sf"/>
</dbReference>
<dbReference type="InterPro" id="IPR012336">
    <property type="entry name" value="Thioredoxin-like_fold"/>
</dbReference>
<dbReference type="Gene3D" id="3.40.30.10">
    <property type="entry name" value="Glutaredoxin"/>
    <property type="match status" value="1"/>
</dbReference>
<evidence type="ECO:0000259" key="2">
    <source>
        <dbReference type="PROSITE" id="PS51352"/>
    </source>
</evidence>
<dbReference type="InterPro" id="IPR051099">
    <property type="entry name" value="AGR/TXD"/>
</dbReference>